<dbReference type="AlphaFoldDB" id="A0A2S0WLP0"/>
<protein>
    <submittedName>
        <fullName evidence="1">Uncharacterized protein</fullName>
    </submittedName>
</protein>
<sequence length="400" mass="43088">MSALIDVASRYAAVSPRAAAPRIAELIELGAVTDDPALDPAVLVVEEVVPRIATAWEHGWQPLDLVHATRRRSSAQTARWVTRAVLAEARRSRASERAPQSWTEQLDALASRRDGTEDALLPPRGQASVAEWTTALVALDFLRHLPGSHLIDAPPSQWGRQARPRSTAGPRRGDVHDKTLTRIRALLAKAESTEFDAEAEAFTAKAQDLMTRHAIDEAVVADESGQSVDVRAVRVLIHHPYAVEKAGLLDVIARANRTRAVWNDFASCMTLVGVPTDLDQVEMLFTSALVQATRAMTHAGNEPGAVGSDRSSGFRKAFLTAYALRIGARLTASAQEAAATYGSALVPVLQRQSEAVDAQFDHLFPHVTTGGRRTQFDARGWDAGTRAADEAVLPGGMVGS</sequence>
<dbReference type="OrthoDB" id="3508128at2"/>
<accession>A0A2S0WLP0</accession>
<dbReference type="InterPro" id="IPR024498">
    <property type="entry name" value="DUF2786"/>
</dbReference>
<dbReference type="KEGG" id="aez:C3E78_08370"/>
<dbReference type="Pfam" id="PF10979">
    <property type="entry name" value="DUF2786"/>
    <property type="match status" value="1"/>
</dbReference>
<dbReference type="EMBL" id="CP026952">
    <property type="protein sequence ID" value="AWB92212.1"/>
    <property type="molecule type" value="Genomic_DNA"/>
</dbReference>
<proteinExistence type="predicted"/>
<reference evidence="2" key="1">
    <citation type="submission" date="2018-01" db="EMBL/GenBank/DDBJ databases">
        <authorList>
            <person name="Li J."/>
        </authorList>
    </citation>
    <scope>NUCLEOTIDE SEQUENCE [LARGE SCALE GENOMIC DNA]</scope>
    <source>
        <strain evidence="2">592</strain>
    </source>
</reference>
<gene>
    <name evidence="1" type="ORF">C3E78_08370</name>
</gene>
<keyword evidence="2" id="KW-1185">Reference proteome</keyword>
<name>A0A2S0WLP0_9ACTN</name>
<dbReference type="RefSeq" id="WP_108577857.1">
    <property type="nucleotide sequence ID" value="NZ_CP026952.1"/>
</dbReference>
<organism evidence="1 2">
    <name type="scientific">Aeromicrobium chenweiae</name>
    <dbReference type="NCBI Taxonomy" id="2079793"/>
    <lineage>
        <taxon>Bacteria</taxon>
        <taxon>Bacillati</taxon>
        <taxon>Actinomycetota</taxon>
        <taxon>Actinomycetes</taxon>
        <taxon>Propionibacteriales</taxon>
        <taxon>Nocardioidaceae</taxon>
        <taxon>Aeromicrobium</taxon>
    </lineage>
</organism>
<accession>A0A5F2EQ41</accession>
<dbReference type="Proteomes" id="UP000244384">
    <property type="component" value="Chromosome"/>
</dbReference>
<evidence type="ECO:0000313" key="2">
    <source>
        <dbReference type="Proteomes" id="UP000244384"/>
    </source>
</evidence>
<evidence type="ECO:0000313" key="1">
    <source>
        <dbReference type="EMBL" id="AWB92212.1"/>
    </source>
</evidence>